<evidence type="ECO:0000313" key="5">
    <source>
        <dbReference type="Proteomes" id="UP000634136"/>
    </source>
</evidence>
<evidence type="ECO:0000313" key="4">
    <source>
        <dbReference type="EMBL" id="KAF7810121.1"/>
    </source>
</evidence>
<feature type="region of interest" description="Disordered" evidence="2">
    <location>
        <begin position="1"/>
        <end position="23"/>
    </location>
</feature>
<organism evidence="4 5">
    <name type="scientific">Senna tora</name>
    <dbReference type="NCBI Taxonomy" id="362788"/>
    <lineage>
        <taxon>Eukaryota</taxon>
        <taxon>Viridiplantae</taxon>
        <taxon>Streptophyta</taxon>
        <taxon>Embryophyta</taxon>
        <taxon>Tracheophyta</taxon>
        <taxon>Spermatophyta</taxon>
        <taxon>Magnoliopsida</taxon>
        <taxon>eudicotyledons</taxon>
        <taxon>Gunneridae</taxon>
        <taxon>Pentapetalae</taxon>
        <taxon>rosids</taxon>
        <taxon>fabids</taxon>
        <taxon>Fabales</taxon>
        <taxon>Fabaceae</taxon>
        <taxon>Caesalpinioideae</taxon>
        <taxon>Cassia clade</taxon>
        <taxon>Senna</taxon>
    </lineage>
</organism>
<gene>
    <name evidence="4" type="ORF">G2W53_036864</name>
</gene>
<dbReference type="InterPro" id="IPR036312">
    <property type="entry name" value="Bifun_inhib/LTP/seed_sf"/>
</dbReference>
<dbReference type="Pfam" id="PF14547">
    <property type="entry name" value="Hydrophob_seed"/>
    <property type="match status" value="1"/>
</dbReference>
<dbReference type="Proteomes" id="UP000634136">
    <property type="component" value="Unassembled WGS sequence"/>
</dbReference>
<dbReference type="InterPro" id="IPR051636">
    <property type="entry name" value="Plant_LTP/defense-related"/>
</dbReference>
<comment type="similarity">
    <text evidence="1">Belongs to the plant LTP family. PEARLI1 subfamily.</text>
</comment>
<evidence type="ECO:0000256" key="1">
    <source>
        <dbReference type="ARBA" id="ARBA00008965"/>
    </source>
</evidence>
<dbReference type="SMART" id="SM00499">
    <property type="entry name" value="AAI"/>
    <property type="match status" value="1"/>
</dbReference>
<dbReference type="InterPro" id="IPR027923">
    <property type="entry name" value="Hydrophob_seed_dom"/>
</dbReference>
<keyword evidence="5" id="KW-1185">Reference proteome</keyword>
<accession>A0A834SW74</accession>
<dbReference type="Gene3D" id="1.10.110.10">
    <property type="entry name" value="Plant lipid-transfer and hydrophobic proteins"/>
    <property type="match status" value="1"/>
</dbReference>
<dbReference type="SUPFAM" id="SSF47699">
    <property type="entry name" value="Bifunctional inhibitor/lipid-transfer protein/seed storage 2S albumin"/>
    <property type="match status" value="1"/>
</dbReference>
<dbReference type="CDD" id="cd01958">
    <property type="entry name" value="HPS_like"/>
    <property type="match status" value="1"/>
</dbReference>
<dbReference type="EMBL" id="JAAIUW010000011">
    <property type="protein sequence ID" value="KAF7810121.1"/>
    <property type="molecule type" value="Genomic_DNA"/>
</dbReference>
<dbReference type="InterPro" id="IPR016140">
    <property type="entry name" value="Bifunc_inhib/LTP/seed_store"/>
</dbReference>
<dbReference type="PANTHER" id="PTHR31731">
    <property type="match status" value="1"/>
</dbReference>
<evidence type="ECO:0000256" key="2">
    <source>
        <dbReference type="SAM" id="MobiDB-lite"/>
    </source>
</evidence>
<reference evidence="4" key="1">
    <citation type="submission" date="2020-09" db="EMBL/GenBank/DDBJ databases">
        <title>Genome-Enabled Discovery of Anthraquinone Biosynthesis in Senna tora.</title>
        <authorList>
            <person name="Kang S.-H."/>
            <person name="Pandey R.P."/>
            <person name="Lee C.-M."/>
            <person name="Sim J.-S."/>
            <person name="Jeong J.-T."/>
            <person name="Choi B.-S."/>
            <person name="Jung M."/>
            <person name="Ginzburg D."/>
            <person name="Zhao K."/>
            <person name="Won S.Y."/>
            <person name="Oh T.-J."/>
            <person name="Yu Y."/>
            <person name="Kim N.-H."/>
            <person name="Lee O.R."/>
            <person name="Lee T.-H."/>
            <person name="Bashyal P."/>
            <person name="Kim T.-S."/>
            <person name="Lee W.-H."/>
            <person name="Kawkins C."/>
            <person name="Kim C.-K."/>
            <person name="Kim J.S."/>
            <person name="Ahn B.O."/>
            <person name="Rhee S.Y."/>
            <person name="Sohng J.K."/>
        </authorList>
    </citation>
    <scope>NUCLEOTIDE SEQUENCE</scope>
    <source>
        <tissue evidence="4">Leaf</tissue>
    </source>
</reference>
<evidence type="ECO:0000259" key="3">
    <source>
        <dbReference type="SMART" id="SM00499"/>
    </source>
</evidence>
<sequence>MLLISESFPLGRKDSSMGERSGNDLALSTGLQLKQIPYQKSCPRDALKLGVCANLLNGPVGAVVGSPLNHPCCSLLEGLVDLEVALCLCTAIKANILGINLNIPISLSLVLNACEKTPPSDFQCA</sequence>
<feature type="domain" description="Bifunctional inhibitor/plant lipid transfer protein/seed storage helical" evidence="3">
    <location>
        <begin position="42"/>
        <end position="124"/>
    </location>
</feature>
<comment type="caution">
    <text evidence="4">The sequence shown here is derived from an EMBL/GenBank/DDBJ whole genome shotgun (WGS) entry which is preliminary data.</text>
</comment>
<dbReference type="OrthoDB" id="696558at2759"/>
<name>A0A834SW74_9FABA</name>
<dbReference type="AlphaFoldDB" id="A0A834SW74"/>
<protein>
    <submittedName>
        <fullName evidence="4">14 kDa proline-rich protein DC2.15-like</fullName>
    </submittedName>
</protein>
<proteinExistence type="inferred from homology"/>